<dbReference type="Proteomes" id="UP000064249">
    <property type="component" value="Unassembled WGS sequence"/>
</dbReference>
<sequence>MAKKFIQQTALAFQQNKSSVPLILLLFSILAFAPLIPFLGFYWDGWPYLWQYHVFGPAGYPEFVASDRPYSAFLFMIITNLFGTKAIYYHIFTLVCRWLSGWAFWWILEQLWPKKRTFNIYAAILFILYPGFLQQPIALPYAHHFSHMALFLFSMGAMLASTRDKKKFSWLTILALIAQLSIFSLEYFASLEFIRPFLLWITLRNENEDRKGRFKQVLRYWSPYLIILVIFYVWRVFFFSFPTYEPKMLNELNQDFSSGFLSLVSQALKDILTVTYGAVKGLFNFPKVSEVGYFSTYGYWGIMVIACIFSTFVLRLIEPREKNVEEHQSTKDYLEPLLMGILALIFAGAIFWITKLTVRIEFAWDRLTLAYMFGVAVLFASLLFLLFHYPKIRIALTTLFITLTVGFHFLNAMDYKHDWDTFKDFFWQLTWRIPDLEENTIILTTDFPLKYYSDNSLTAPLNWTYDPESDDETLSYVFYFSDVRLKVGRLSALEKDLPVHQWYRSFSFDGNTSDTVVIRYDPPGCLQVLDEKYANAGIIPNLTQLEADQIPLSNLDRIITDSDAQHYPPIDIIGEEIDHDWCYYYEKADLARQVADWDAIIALKKQAEQAGVAPRNPSEWLPFFEAYIRTENWEQVRNIIQTSLAVEDKYTMGILFTWDRTITESGVVPDAATLEMINSLRD</sequence>
<feature type="transmembrane region" description="Helical" evidence="1">
    <location>
        <begin position="168"/>
        <end position="189"/>
    </location>
</feature>
<organism evidence="2 3">
    <name type="scientific">Anaerolinea thermophila</name>
    <dbReference type="NCBI Taxonomy" id="167964"/>
    <lineage>
        <taxon>Bacteria</taxon>
        <taxon>Bacillati</taxon>
        <taxon>Chloroflexota</taxon>
        <taxon>Anaerolineae</taxon>
        <taxon>Anaerolineales</taxon>
        <taxon>Anaerolineaceae</taxon>
        <taxon>Anaerolinea</taxon>
    </lineage>
</organism>
<keyword evidence="1" id="KW-0472">Membrane</keyword>
<feature type="transmembrane region" description="Helical" evidence="1">
    <location>
        <begin position="87"/>
        <end position="108"/>
    </location>
</feature>
<proteinExistence type="predicted"/>
<keyword evidence="1" id="KW-1133">Transmembrane helix</keyword>
<evidence type="ECO:0000313" key="3">
    <source>
        <dbReference type="Proteomes" id="UP000064249"/>
    </source>
</evidence>
<evidence type="ECO:0000313" key="2">
    <source>
        <dbReference type="EMBL" id="KUK47041.1"/>
    </source>
</evidence>
<feature type="transmembrane region" description="Helical" evidence="1">
    <location>
        <begin position="299"/>
        <end position="317"/>
    </location>
</feature>
<keyword evidence="1" id="KW-0812">Transmembrane</keyword>
<feature type="transmembrane region" description="Helical" evidence="1">
    <location>
        <begin position="220"/>
        <end position="238"/>
    </location>
</feature>
<protein>
    <submittedName>
        <fullName evidence="2">Putative membrane protein</fullName>
    </submittedName>
</protein>
<accession>A0A101FZ40</accession>
<dbReference type="AlphaFoldDB" id="A0A101FZ40"/>
<feature type="transmembrane region" description="Helical" evidence="1">
    <location>
        <begin position="369"/>
        <end position="387"/>
    </location>
</feature>
<gene>
    <name evidence="2" type="ORF">XD73_0110</name>
</gene>
<feature type="transmembrane region" description="Helical" evidence="1">
    <location>
        <begin position="20"/>
        <end position="43"/>
    </location>
</feature>
<feature type="transmembrane region" description="Helical" evidence="1">
    <location>
        <begin position="337"/>
        <end position="354"/>
    </location>
</feature>
<name>A0A101FZ40_9CHLR</name>
<evidence type="ECO:0000256" key="1">
    <source>
        <dbReference type="SAM" id="Phobius"/>
    </source>
</evidence>
<feature type="transmembrane region" description="Helical" evidence="1">
    <location>
        <begin position="120"/>
        <end position="138"/>
    </location>
</feature>
<feature type="transmembrane region" description="Helical" evidence="1">
    <location>
        <begin position="394"/>
        <end position="413"/>
    </location>
</feature>
<comment type="caution">
    <text evidence="2">The sequence shown here is derived from an EMBL/GenBank/DDBJ whole genome shotgun (WGS) entry which is preliminary data.</text>
</comment>
<reference evidence="2 3" key="1">
    <citation type="journal article" date="2015" name="MBio">
        <title>Genome-Resolved Metagenomic Analysis Reveals Roles for Candidate Phyla and Other Microbial Community Members in Biogeochemical Transformations in Oil Reservoirs.</title>
        <authorList>
            <person name="Hu P."/>
            <person name="Tom L."/>
            <person name="Singh A."/>
            <person name="Thomas B.C."/>
            <person name="Baker B.J."/>
            <person name="Piceno Y.M."/>
            <person name="Andersen G.L."/>
            <person name="Banfield J.F."/>
        </authorList>
    </citation>
    <scope>NUCLEOTIDE SEQUENCE [LARGE SCALE GENOMIC DNA]</scope>
    <source>
        <strain evidence="2">46_16</strain>
    </source>
</reference>
<dbReference type="EMBL" id="LGFU01000002">
    <property type="protein sequence ID" value="KUK47041.1"/>
    <property type="molecule type" value="Genomic_DNA"/>
</dbReference>